<evidence type="ECO:0000256" key="4">
    <source>
        <dbReference type="PROSITE-ProRule" id="PRU00335"/>
    </source>
</evidence>
<evidence type="ECO:0000256" key="3">
    <source>
        <dbReference type="ARBA" id="ARBA00023163"/>
    </source>
</evidence>
<dbReference type="SUPFAM" id="SSF48498">
    <property type="entry name" value="Tetracyclin repressor-like, C-terminal domain"/>
    <property type="match status" value="1"/>
</dbReference>
<dbReference type="SUPFAM" id="SSF46689">
    <property type="entry name" value="Homeodomain-like"/>
    <property type="match status" value="1"/>
</dbReference>
<keyword evidence="3" id="KW-0804">Transcription</keyword>
<dbReference type="InterPro" id="IPR050109">
    <property type="entry name" value="HTH-type_TetR-like_transc_reg"/>
</dbReference>
<dbReference type="Proteomes" id="UP000613160">
    <property type="component" value="Unassembled WGS sequence"/>
</dbReference>
<keyword evidence="8" id="KW-1185">Reference proteome</keyword>
<dbReference type="EMBL" id="BMJJ01000011">
    <property type="protein sequence ID" value="GGD33939.1"/>
    <property type="molecule type" value="Genomic_DNA"/>
</dbReference>
<evidence type="ECO:0000313" key="8">
    <source>
        <dbReference type="Proteomes" id="UP000613160"/>
    </source>
</evidence>
<accession>A0A916Y751</accession>
<dbReference type="AlphaFoldDB" id="A0A916Y751"/>
<feature type="region of interest" description="Disordered" evidence="5">
    <location>
        <begin position="1"/>
        <end position="20"/>
    </location>
</feature>
<feature type="domain" description="HTH tetR-type" evidence="6">
    <location>
        <begin position="18"/>
        <end position="78"/>
    </location>
</feature>
<evidence type="ECO:0000259" key="6">
    <source>
        <dbReference type="PROSITE" id="PS50977"/>
    </source>
</evidence>
<dbReference type="Pfam" id="PF00440">
    <property type="entry name" value="TetR_N"/>
    <property type="match status" value="1"/>
</dbReference>
<dbReference type="InterPro" id="IPR036271">
    <property type="entry name" value="Tet_transcr_reg_TetR-rel_C_sf"/>
</dbReference>
<dbReference type="GO" id="GO:0000976">
    <property type="term" value="F:transcription cis-regulatory region binding"/>
    <property type="evidence" value="ECO:0007669"/>
    <property type="project" value="TreeGrafter"/>
</dbReference>
<reference evidence="7" key="1">
    <citation type="journal article" date="2014" name="Int. J. Syst. Evol. Microbiol.">
        <title>Complete genome sequence of Corynebacterium casei LMG S-19264T (=DSM 44701T), isolated from a smear-ripened cheese.</title>
        <authorList>
            <consortium name="US DOE Joint Genome Institute (JGI-PGF)"/>
            <person name="Walter F."/>
            <person name="Albersmeier A."/>
            <person name="Kalinowski J."/>
            <person name="Ruckert C."/>
        </authorList>
    </citation>
    <scope>NUCLEOTIDE SEQUENCE</scope>
    <source>
        <strain evidence="7">CGMCC 1.15493</strain>
    </source>
</reference>
<gene>
    <name evidence="7" type="ORF">GCM10011335_41170</name>
</gene>
<dbReference type="Pfam" id="PF14246">
    <property type="entry name" value="TetR_C_7"/>
    <property type="match status" value="1"/>
</dbReference>
<evidence type="ECO:0000256" key="1">
    <source>
        <dbReference type="ARBA" id="ARBA00023015"/>
    </source>
</evidence>
<proteinExistence type="predicted"/>
<feature type="DNA-binding region" description="H-T-H motif" evidence="4">
    <location>
        <begin position="41"/>
        <end position="60"/>
    </location>
</feature>
<keyword evidence="2 4" id="KW-0238">DNA-binding</keyword>
<evidence type="ECO:0000256" key="5">
    <source>
        <dbReference type="SAM" id="MobiDB-lite"/>
    </source>
</evidence>
<dbReference type="PANTHER" id="PTHR30055:SF234">
    <property type="entry name" value="HTH-TYPE TRANSCRIPTIONAL REGULATOR BETI"/>
    <property type="match status" value="1"/>
</dbReference>
<dbReference type="PRINTS" id="PR00455">
    <property type="entry name" value="HTHTETR"/>
</dbReference>
<evidence type="ECO:0000256" key="2">
    <source>
        <dbReference type="ARBA" id="ARBA00023125"/>
    </source>
</evidence>
<keyword evidence="1" id="KW-0805">Transcription regulation</keyword>
<protein>
    <recommendedName>
        <fullName evidence="6">HTH tetR-type domain-containing protein</fullName>
    </recommendedName>
</protein>
<sequence>MAATEIKRRGRPPAMSPEERRRRIIAAAEAVFTSKGYAAANMDDVVRACGMSKKTVYKTFATKEQLFGDLVASSLEDAPRLDGKEMDQAEDELLLREVMRAMASFILSPRQIALTRLVLAESLSAPELGAIFYETAVVRGQALMGETLRRIAAPAVVDHRGSDELAELLLGAFIGPRFFSSLLGRTSTPTPEEIHARIDWILDTLGPTLGLKTPGLKTAD</sequence>
<comment type="caution">
    <text evidence="7">The sequence shown here is derived from an EMBL/GenBank/DDBJ whole genome shotgun (WGS) entry which is preliminary data.</text>
</comment>
<dbReference type="InterPro" id="IPR009057">
    <property type="entry name" value="Homeodomain-like_sf"/>
</dbReference>
<dbReference type="GO" id="GO:0003700">
    <property type="term" value="F:DNA-binding transcription factor activity"/>
    <property type="evidence" value="ECO:0007669"/>
    <property type="project" value="TreeGrafter"/>
</dbReference>
<dbReference type="PANTHER" id="PTHR30055">
    <property type="entry name" value="HTH-TYPE TRANSCRIPTIONAL REGULATOR RUTR"/>
    <property type="match status" value="1"/>
</dbReference>
<dbReference type="FunFam" id="1.10.10.60:FF:000141">
    <property type="entry name" value="TetR family transcriptional regulator"/>
    <property type="match status" value="1"/>
</dbReference>
<dbReference type="Gene3D" id="1.10.357.10">
    <property type="entry name" value="Tetracycline Repressor, domain 2"/>
    <property type="match status" value="1"/>
</dbReference>
<dbReference type="InterPro" id="IPR039536">
    <property type="entry name" value="TetR_C_Proteobacteria"/>
</dbReference>
<organism evidence="7 8">
    <name type="scientific">Aureimonas glaciei</name>
    <dbReference type="NCBI Taxonomy" id="1776957"/>
    <lineage>
        <taxon>Bacteria</taxon>
        <taxon>Pseudomonadati</taxon>
        <taxon>Pseudomonadota</taxon>
        <taxon>Alphaproteobacteria</taxon>
        <taxon>Hyphomicrobiales</taxon>
        <taxon>Aurantimonadaceae</taxon>
        <taxon>Aureimonas</taxon>
    </lineage>
</organism>
<dbReference type="PROSITE" id="PS50977">
    <property type="entry name" value="HTH_TETR_2"/>
    <property type="match status" value="1"/>
</dbReference>
<name>A0A916Y751_9HYPH</name>
<dbReference type="InterPro" id="IPR001647">
    <property type="entry name" value="HTH_TetR"/>
</dbReference>
<evidence type="ECO:0000313" key="7">
    <source>
        <dbReference type="EMBL" id="GGD33939.1"/>
    </source>
</evidence>
<reference evidence="7" key="2">
    <citation type="submission" date="2020-09" db="EMBL/GenBank/DDBJ databases">
        <authorList>
            <person name="Sun Q."/>
            <person name="Zhou Y."/>
        </authorList>
    </citation>
    <scope>NUCLEOTIDE SEQUENCE</scope>
    <source>
        <strain evidence="7">CGMCC 1.15493</strain>
    </source>
</reference>